<protein>
    <submittedName>
        <fullName evidence="1">Uncharacterized protein</fullName>
    </submittedName>
</protein>
<keyword evidence="2" id="KW-1185">Reference proteome</keyword>
<proteinExistence type="predicted"/>
<reference evidence="2" key="1">
    <citation type="journal article" date="2023" name="Nat. Plants">
        <title>Single-cell RNA sequencing provides a high-resolution roadmap for understanding the multicellular compartmentation of specialized metabolism.</title>
        <authorList>
            <person name="Sun S."/>
            <person name="Shen X."/>
            <person name="Li Y."/>
            <person name="Li Y."/>
            <person name="Wang S."/>
            <person name="Li R."/>
            <person name="Zhang H."/>
            <person name="Shen G."/>
            <person name="Guo B."/>
            <person name="Wei J."/>
            <person name="Xu J."/>
            <person name="St-Pierre B."/>
            <person name="Chen S."/>
            <person name="Sun C."/>
        </authorList>
    </citation>
    <scope>NUCLEOTIDE SEQUENCE [LARGE SCALE GENOMIC DNA]</scope>
</reference>
<name>A0ACC0B0R4_CATRO</name>
<gene>
    <name evidence="1" type="ORF">M9H77_15374</name>
</gene>
<organism evidence="1 2">
    <name type="scientific">Catharanthus roseus</name>
    <name type="common">Madagascar periwinkle</name>
    <name type="synonym">Vinca rosea</name>
    <dbReference type="NCBI Taxonomy" id="4058"/>
    <lineage>
        <taxon>Eukaryota</taxon>
        <taxon>Viridiplantae</taxon>
        <taxon>Streptophyta</taxon>
        <taxon>Embryophyta</taxon>
        <taxon>Tracheophyta</taxon>
        <taxon>Spermatophyta</taxon>
        <taxon>Magnoliopsida</taxon>
        <taxon>eudicotyledons</taxon>
        <taxon>Gunneridae</taxon>
        <taxon>Pentapetalae</taxon>
        <taxon>asterids</taxon>
        <taxon>lamiids</taxon>
        <taxon>Gentianales</taxon>
        <taxon>Apocynaceae</taxon>
        <taxon>Rauvolfioideae</taxon>
        <taxon>Vinceae</taxon>
        <taxon>Catharanthinae</taxon>
        <taxon>Catharanthus</taxon>
    </lineage>
</organism>
<dbReference type="EMBL" id="CM044704">
    <property type="protein sequence ID" value="KAI5665521.1"/>
    <property type="molecule type" value="Genomic_DNA"/>
</dbReference>
<evidence type="ECO:0000313" key="2">
    <source>
        <dbReference type="Proteomes" id="UP001060085"/>
    </source>
</evidence>
<evidence type="ECO:0000313" key="1">
    <source>
        <dbReference type="EMBL" id="KAI5665521.1"/>
    </source>
</evidence>
<comment type="caution">
    <text evidence="1">The sequence shown here is derived from an EMBL/GenBank/DDBJ whole genome shotgun (WGS) entry which is preliminary data.</text>
</comment>
<accession>A0ACC0B0R4</accession>
<sequence>MNEYQLSVPVPRKDGPHEASSRNYKQGRNHHHHHHRHHMMDEDTDDAGGDRIKCTGKSCRSCTAGLIADCIAICCCPCAVVNILAFALIKVPWTMGKRVLKMGKNKVGGRKKKKNLQRKRANCLDLAGHCGGGGGGSTEIDGGASRPERGGSSSELVFCDLLEDHEEIKNNFSTSFVEDEDELWFELYQVGHLGFGRVSFTGIPSSLWKDN</sequence>
<dbReference type="Proteomes" id="UP001060085">
    <property type="component" value="Linkage Group LG04"/>
</dbReference>